<sequence length="80" mass="8888">TGLDRLETLCLRTVDAGLTPFAARLTTRDVEEIGFEAVRVVVPGAQPLFTDGPFFGERARTVPDDLGFEPRLERAFHPYP</sequence>
<evidence type="ECO:0000313" key="2">
    <source>
        <dbReference type="EMBL" id="MFC6769140.1"/>
    </source>
</evidence>
<evidence type="ECO:0000259" key="1">
    <source>
        <dbReference type="PROSITE" id="PS51664"/>
    </source>
</evidence>
<dbReference type="AlphaFoldDB" id="A0ABD5SVD6"/>
<accession>A0ABD5SVD6</accession>
<dbReference type="InterPro" id="IPR003776">
    <property type="entry name" value="YcaO-like_dom"/>
</dbReference>
<name>A0ABD5SVD6_9EURY</name>
<dbReference type="EMBL" id="JBHSWV010000686">
    <property type="protein sequence ID" value="MFC6769140.1"/>
    <property type="molecule type" value="Genomic_DNA"/>
</dbReference>
<dbReference type="Proteomes" id="UP001596383">
    <property type="component" value="Unassembled WGS sequence"/>
</dbReference>
<dbReference type="PROSITE" id="PS51664">
    <property type="entry name" value="YCAO"/>
    <property type="match status" value="1"/>
</dbReference>
<gene>
    <name evidence="2" type="ORF">ACFQE6_30200</name>
</gene>
<proteinExistence type="predicted"/>
<keyword evidence="3" id="KW-1185">Reference proteome</keyword>
<protein>
    <submittedName>
        <fullName evidence="2">Bacteriocin biosynthesis protein SagD</fullName>
    </submittedName>
</protein>
<feature type="non-terminal residue" evidence="2">
    <location>
        <position position="1"/>
    </location>
</feature>
<reference evidence="2 3" key="1">
    <citation type="journal article" date="2019" name="Int. J. Syst. Evol. Microbiol.">
        <title>The Global Catalogue of Microorganisms (GCM) 10K type strain sequencing project: providing services to taxonomists for standard genome sequencing and annotation.</title>
        <authorList>
            <consortium name="The Broad Institute Genomics Platform"/>
            <consortium name="The Broad Institute Genome Sequencing Center for Infectious Disease"/>
            <person name="Wu L."/>
            <person name="Ma J."/>
        </authorList>
    </citation>
    <scope>NUCLEOTIDE SEQUENCE [LARGE SCALE GENOMIC DNA]</scope>
    <source>
        <strain evidence="2 3">LMG 29247</strain>
    </source>
</reference>
<organism evidence="2 3">
    <name type="scientific">Natrinema soli</name>
    <dbReference type="NCBI Taxonomy" id="1930624"/>
    <lineage>
        <taxon>Archaea</taxon>
        <taxon>Methanobacteriati</taxon>
        <taxon>Methanobacteriota</taxon>
        <taxon>Stenosarchaea group</taxon>
        <taxon>Halobacteria</taxon>
        <taxon>Halobacteriales</taxon>
        <taxon>Natrialbaceae</taxon>
        <taxon>Natrinema</taxon>
    </lineage>
</organism>
<comment type="caution">
    <text evidence="2">The sequence shown here is derived from an EMBL/GenBank/DDBJ whole genome shotgun (WGS) entry which is preliminary data.</text>
</comment>
<evidence type="ECO:0000313" key="3">
    <source>
        <dbReference type="Proteomes" id="UP001596383"/>
    </source>
</evidence>
<feature type="domain" description="YcaO" evidence="1">
    <location>
        <begin position="1"/>
        <end position="80"/>
    </location>
</feature>